<evidence type="ECO:0000313" key="9">
    <source>
        <dbReference type="EMBL" id="KAF2708626.1"/>
    </source>
</evidence>
<dbReference type="EMBL" id="MU005771">
    <property type="protein sequence ID" value="KAF2708626.1"/>
    <property type="molecule type" value="Genomic_DNA"/>
</dbReference>
<evidence type="ECO:0000313" key="10">
    <source>
        <dbReference type="Proteomes" id="UP000799428"/>
    </source>
</evidence>
<evidence type="ECO:0000256" key="4">
    <source>
        <dbReference type="ARBA" id="ARBA00023136"/>
    </source>
</evidence>
<gene>
    <name evidence="9" type="ORF">K504DRAFT_380309</name>
</gene>
<protein>
    <recommendedName>
        <fullName evidence="8">Rhodopsin domain-containing protein</fullName>
    </recommendedName>
</protein>
<dbReference type="PANTHER" id="PTHR33048:SF167">
    <property type="entry name" value="INTEGRAL MEMBRANE PROTEIN"/>
    <property type="match status" value="1"/>
</dbReference>
<dbReference type="Proteomes" id="UP000799428">
    <property type="component" value="Unassembled WGS sequence"/>
</dbReference>
<dbReference type="InterPro" id="IPR049326">
    <property type="entry name" value="Rhodopsin_dom_fungi"/>
</dbReference>
<keyword evidence="2 7" id="KW-0812">Transmembrane</keyword>
<feature type="transmembrane region" description="Helical" evidence="7">
    <location>
        <begin position="233"/>
        <end position="253"/>
    </location>
</feature>
<evidence type="ECO:0000256" key="5">
    <source>
        <dbReference type="ARBA" id="ARBA00038359"/>
    </source>
</evidence>
<accession>A0A6G1K6W2</accession>
<dbReference type="PANTHER" id="PTHR33048">
    <property type="entry name" value="PTH11-LIKE INTEGRAL MEMBRANE PROTEIN (AFU_ORTHOLOGUE AFUA_5G11245)"/>
    <property type="match status" value="1"/>
</dbReference>
<dbReference type="InterPro" id="IPR052337">
    <property type="entry name" value="SAT4-like"/>
</dbReference>
<comment type="subcellular location">
    <subcellularLocation>
        <location evidence="1">Membrane</location>
        <topology evidence="1">Multi-pass membrane protein</topology>
    </subcellularLocation>
</comment>
<evidence type="ECO:0000256" key="2">
    <source>
        <dbReference type="ARBA" id="ARBA00022692"/>
    </source>
</evidence>
<dbReference type="GO" id="GO:0016020">
    <property type="term" value="C:membrane"/>
    <property type="evidence" value="ECO:0007669"/>
    <property type="project" value="UniProtKB-SubCell"/>
</dbReference>
<keyword evidence="10" id="KW-1185">Reference proteome</keyword>
<dbReference type="OrthoDB" id="5022096at2759"/>
<evidence type="ECO:0000259" key="8">
    <source>
        <dbReference type="Pfam" id="PF20684"/>
    </source>
</evidence>
<keyword evidence="4 7" id="KW-0472">Membrane</keyword>
<proteinExistence type="inferred from homology"/>
<feature type="region of interest" description="Disordered" evidence="6">
    <location>
        <begin position="326"/>
        <end position="386"/>
    </location>
</feature>
<feature type="transmembrane region" description="Helical" evidence="7">
    <location>
        <begin position="196"/>
        <end position="218"/>
    </location>
</feature>
<reference evidence="9" key="1">
    <citation type="journal article" date="2020" name="Stud. Mycol.">
        <title>101 Dothideomycetes genomes: a test case for predicting lifestyles and emergence of pathogens.</title>
        <authorList>
            <person name="Haridas S."/>
            <person name="Albert R."/>
            <person name="Binder M."/>
            <person name="Bloem J."/>
            <person name="Labutti K."/>
            <person name="Salamov A."/>
            <person name="Andreopoulos B."/>
            <person name="Baker S."/>
            <person name="Barry K."/>
            <person name="Bills G."/>
            <person name="Bluhm B."/>
            <person name="Cannon C."/>
            <person name="Castanera R."/>
            <person name="Culley D."/>
            <person name="Daum C."/>
            <person name="Ezra D."/>
            <person name="Gonzalez J."/>
            <person name="Henrissat B."/>
            <person name="Kuo A."/>
            <person name="Liang C."/>
            <person name="Lipzen A."/>
            <person name="Lutzoni F."/>
            <person name="Magnuson J."/>
            <person name="Mondo S."/>
            <person name="Nolan M."/>
            <person name="Ohm R."/>
            <person name="Pangilinan J."/>
            <person name="Park H.-J."/>
            <person name="Ramirez L."/>
            <person name="Alfaro M."/>
            <person name="Sun H."/>
            <person name="Tritt A."/>
            <person name="Yoshinaga Y."/>
            <person name="Zwiers L.-H."/>
            <person name="Turgeon B."/>
            <person name="Goodwin S."/>
            <person name="Spatafora J."/>
            <person name="Crous P."/>
            <person name="Grigoriev I."/>
        </authorList>
    </citation>
    <scope>NUCLEOTIDE SEQUENCE</scope>
    <source>
        <strain evidence="9">CBS 279.74</strain>
    </source>
</reference>
<evidence type="ECO:0000256" key="1">
    <source>
        <dbReference type="ARBA" id="ARBA00004141"/>
    </source>
</evidence>
<comment type="similarity">
    <text evidence="5">Belongs to the SAT4 family.</text>
</comment>
<evidence type="ECO:0000256" key="6">
    <source>
        <dbReference type="SAM" id="MobiDB-lite"/>
    </source>
</evidence>
<organism evidence="9 10">
    <name type="scientific">Pleomassaria siparia CBS 279.74</name>
    <dbReference type="NCBI Taxonomy" id="1314801"/>
    <lineage>
        <taxon>Eukaryota</taxon>
        <taxon>Fungi</taxon>
        <taxon>Dikarya</taxon>
        <taxon>Ascomycota</taxon>
        <taxon>Pezizomycotina</taxon>
        <taxon>Dothideomycetes</taxon>
        <taxon>Pleosporomycetidae</taxon>
        <taxon>Pleosporales</taxon>
        <taxon>Pleomassariaceae</taxon>
        <taxon>Pleomassaria</taxon>
    </lineage>
</organism>
<name>A0A6G1K6W2_9PLEO</name>
<dbReference type="Pfam" id="PF20684">
    <property type="entry name" value="Fung_rhodopsin"/>
    <property type="match status" value="1"/>
</dbReference>
<evidence type="ECO:0000256" key="7">
    <source>
        <dbReference type="SAM" id="Phobius"/>
    </source>
</evidence>
<sequence>MSATSAYPNENQGPTILVATFVVTIVAFITFATRLFVRIKMIRNLGWDVLIVPEVYFGAGKHRDQIDPADFQQAFKLNFITQPIYLFATMFVKQSVGLFLLRIAATPFYRRLIISVMAFMAIYTIGCFMTIVLQCTDLAVQWDPDVDGTCWGPATLQALGYTNVALNVATDFTFSVFIPIPMLWHVQMNRRQKSSIIGILALGIFASVAALIKTAALVDYGKTGDWLWDSRSLTIWTVVECNTGIVAGNLPCLKPLFRRVLGSTYGRGSRAQSNSKYGTGTIKKSVRNYSSLGSEHAKRNAFQPYGQGGMHMMTDIVVNKEMTVRQSDSRDEIDEAGKSSQESLVGETEVAAFPNMGGIKKTTQVDISEASAEEITRTTARRLKGT</sequence>
<keyword evidence="3 7" id="KW-1133">Transmembrane helix</keyword>
<feature type="transmembrane region" description="Helical" evidence="7">
    <location>
        <begin position="16"/>
        <end position="37"/>
    </location>
</feature>
<evidence type="ECO:0000256" key="3">
    <source>
        <dbReference type="ARBA" id="ARBA00022989"/>
    </source>
</evidence>
<feature type="transmembrane region" description="Helical" evidence="7">
    <location>
        <begin position="164"/>
        <end position="184"/>
    </location>
</feature>
<feature type="domain" description="Rhodopsin" evidence="8">
    <location>
        <begin position="40"/>
        <end position="259"/>
    </location>
</feature>
<dbReference type="AlphaFoldDB" id="A0A6G1K6W2"/>
<feature type="transmembrane region" description="Helical" evidence="7">
    <location>
        <begin position="112"/>
        <end position="133"/>
    </location>
</feature>